<name>A0A4S4DS77_CAMSN</name>
<dbReference type="Proteomes" id="UP000306102">
    <property type="component" value="Unassembled WGS sequence"/>
</dbReference>
<proteinExistence type="predicted"/>
<protein>
    <recommendedName>
        <fullName evidence="4">LisH domain-containing protein</fullName>
    </recommendedName>
</protein>
<evidence type="ECO:0008006" key="4">
    <source>
        <dbReference type="Google" id="ProtNLM"/>
    </source>
</evidence>
<comment type="caution">
    <text evidence="2">The sequence shown here is derived from an EMBL/GenBank/DDBJ whole genome shotgun (WGS) entry which is preliminary data.</text>
</comment>
<reference evidence="2 3" key="1">
    <citation type="journal article" date="2018" name="Proc. Natl. Acad. Sci. U.S.A.">
        <title>Draft genome sequence of Camellia sinensis var. sinensis provides insights into the evolution of the tea genome and tea quality.</title>
        <authorList>
            <person name="Wei C."/>
            <person name="Yang H."/>
            <person name="Wang S."/>
            <person name="Zhao J."/>
            <person name="Liu C."/>
            <person name="Gao L."/>
            <person name="Xia E."/>
            <person name="Lu Y."/>
            <person name="Tai Y."/>
            <person name="She G."/>
            <person name="Sun J."/>
            <person name="Cao H."/>
            <person name="Tong W."/>
            <person name="Gao Q."/>
            <person name="Li Y."/>
            <person name="Deng W."/>
            <person name="Jiang X."/>
            <person name="Wang W."/>
            <person name="Chen Q."/>
            <person name="Zhang S."/>
            <person name="Li H."/>
            <person name="Wu J."/>
            <person name="Wang P."/>
            <person name="Li P."/>
            <person name="Shi C."/>
            <person name="Zheng F."/>
            <person name="Jian J."/>
            <person name="Huang B."/>
            <person name="Shan D."/>
            <person name="Shi M."/>
            <person name="Fang C."/>
            <person name="Yue Y."/>
            <person name="Li F."/>
            <person name="Li D."/>
            <person name="Wei S."/>
            <person name="Han B."/>
            <person name="Jiang C."/>
            <person name="Yin Y."/>
            <person name="Xia T."/>
            <person name="Zhang Z."/>
            <person name="Bennetzen J.L."/>
            <person name="Zhao S."/>
            <person name="Wan X."/>
        </authorList>
    </citation>
    <scope>NUCLEOTIDE SEQUENCE [LARGE SCALE GENOMIC DNA]</scope>
    <source>
        <strain evidence="3">cv. Shuchazao</strain>
        <tissue evidence="2">Leaf</tissue>
    </source>
</reference>
<dbReference type="EMBL" id="SDRB02010519">
    <property type="protein sequence ID" value="THG06009.1"/>
    <property type="molecule type" value="Genomic_DNA"/>
</dbReference>
<gene>
    <name evidence="2" type="ORF">TEA_021327</name>
</gene>
<dbReference type="AlphaFoldDB" id="A0A4S4DS77"/>
<keyword evidence="3" id="KW-1185">Reference proteome</keyword>
<evidence type="ECO:0000313" key="2">
    <source>
        <dbReference type="EMBL" id="THG06009.1"/>
    </source>
</evidence>
<evidence type="ECO:0000256" key="1">
    <source>
        <dbReference type="SAM" id="MobiDB-lite"/>
    </source>
</evidence>
<sequence>MTISPPFTPLPWPSPSSPSHPPHTTTTIVFTIFVPFSDDDDMRCEGFISAGFMVDLRCEGSSSAATTTEPTTNRSKNGWELFSHWVAAMAVQNNFMLLLKVPLLYFPLSYSHDFGTGVNRRMYELVSLSTILKLKRLSATAEPYKDSWKAELKEFSSNNGYDLNKNRDSAPLLLDVLEGFLKYQPSYNVSLGRDLTVVRREDGFGGDGAVL</sequence>
<feature type="region of interest" description="Disordered" evidence="1">
    <location>
        <begin position="1"/>
        <end position="21"/>
    </location>
</feature>
<organism evidence="2 3">
    <name type="scientific">Camellia sinensis var. sinensis</name>
    <name type="common">China tea</name>
    <dbReference type="NCBI Taxonomy" id="542762"/>
    <lineage>
        <taxon>Eukaryota</taxon>
        <taxon>Viridiplantae</taxon>
        <taxon>Streptophyta</taxon>
        <taxon>Embryophyta</taxon>
        <taxon>Tracheophyta</taxon>
        <taxon>Spermatophyta</taxon>
        <taxon>Magnoliopsida</taxon>
        <taxon>eudicotyledons</taxon>
        <taxon>Gunneridae</taxon>
        <taxon>Pentapetalae</taxon>
        <taxon>asterids</taxon>
        <taxon>Ericales</taxon>
        <taxon>Theaceae</taxon>
        <taxon>Camellia</taxon>
    </lineage>
</organism>
<evidence type="ECO:0000313" key="3">
    <source>
        <dbReference type="Proteomes" id="UP000306102"/>
    </source>
</evidence>
<accession>A0A4S4DS77</accession>
<dbReference type="STRING" id="542762.A0A4S4DS77"/>